<dbReference type="Pfam" id="PF00085">
    <property type="entry name" value="Thioredoxin"/>
    <property type="match status" value="1"/>
</dbReference>
<name>A0A8X7YXJ4_POPTO</name>
<dbReference type="Proteomes" id="UP000886885">
    <property type="component" value="Chromosome 10D"/>
</dbReference>
<sequence>MFTTTTLLFLSTVFRLTLHNEDIAKALSLLEDKPILHEAILTTNQDFESLKTFNNKNLRKPPLTDDKDVSKLLPPEYTAAATMIKGEAILAKVDATVETMLAEKYNILAFPGSYFFVDGVRMDNHYLERTRLPWRTLLRWSNAFAIEVKTWMAFEVSMNKRKKFLV</sequence>
<dbReference type="InterPro" id="IPR013766">
    <property type="entry name" value="Thioredoxin_domain"/>
</dbReference>
<accession>A0A8X7YXJ4</accession>
<evidence type="ECO:0000259" key="2">
    <source>
        <dbReference type="Pfam" id="PF00085"/>
    </source>
</evidence>
<evidence type="ECO:0000256" key="1">
    <source>
        <dbReference type="SAM" id="SignalP"/>
    </source>
</evidence>
<comment type="caution">
    <text evidence="3">The sequence shown here is derived from an EMBL/GenBank/DDBJ whole genome shotgun (WGS) entry which is preliminary data.</text>
</comment>
<proteinExistence type="predicted"/>
<evidence type="ECO:0000313" key="4">
    <source>
        <dbReference type="Proteomes" id="UP000886885"/>
    </source>
</evidence>
<reference evidence="3" key="1">
    <citation type="journal article" date="2020" name="bioRxiv">
        <title>Hybrid origin of Populus tomentosa Carr. identified through genome sequencing and phylogenomic analysis.</title>
        <authorList>
            <person name="An X."/>
            <person name="Gao K."/>
            <person name="Chen Z."/>
            <person name="Li J."/>
            <person name="Yang X."/>
            <person name="Yang X."/>
            <person name="Zhou J."/>
            <person name="Guo T."/>
            <person name="Zhao T."/>
            <person name="Huang S."/>
            <person name="Miao D."/>
            <person name="Khan W.U."/>
            <person name="Rao P."/>
            <person name="Ye M."/>
            <person name="Lei B."/>
            <person name="Liao W."/>
            <person name="Wang J."/>
            <person name="Ji L."/>
            <person name="Li Y."/>
            <person name="Guo B."/>
            <person name="Mustafa N.S."/>
            <person name="Li S."/>
            <person name="Yun Q."/>
            <person name="Keller S.R."/>
            <person name="Mao J."/>
            <person name="Zhang R."/>
            <person name="Strauss S.H."/>
        </authorList>
    </citation>
    <scope>NUCLEOTIDE SEQUENCE</scope>
    <source>
        <strain evidence="3">GM15</strain>
        <tissue evidence="3">Leaf</tissue>
    </source>
</reference>
<dbReference type="AlphaFoldDB" id="A0A8X7YXJ4"/>
<evidence type="ECO:0000313" key="3">
    <source>
        <dbReference type="EMBL" id="KAG6758491.1"/>
    </source>
</evidence>
<feature type="signal peptide" evidence="1">
    <location>
        <begin position="1"/>
        <end position="19"/>
    </location>
</feature>
<feature type="chain" id="PRO_5036496338" description="Thioredoxin domain-containing protein" evidence="1">
    <location>
        <begin position="20"/>
        <end position="166"/>
    </location>
</feature>
<dbReference type="OrthoDB" id="72053at2759"/>
<protein>
    <recommendedName>
        <fullName evidence="2">Thioredoxin domain-containing protein</fullName>
    </recommendedName>
</protein>
<organism evidence="3 4">
    <name type="scientific">Populus tomentosa</name>
    <name type="common">Chinese white poplar</name>
    <dbReference type="NCBI Taxonomy" id="118781"/>
    <lineage>
        <taxon>Eukaryota</taxon>
        <taxon>Viridiplantae</taxon>
        <taxon>Streptophyta</taxon>
        <taxon>Embryophyta</taxon>
        <taxon>Tracheophyta</taxon>
        <taxon>Spermatophyta</taxon>
        <taxon>Magnoliopsida</taxon>
        <taxon>eudicotyledons</taxon>
        <taxon>Gunneridae</taxon>
        <taxon>Pentapetalae</taxon>
        <taxon>rosids</taxon>
        <taxon>fabids</taxon>
        <taxon>Malpighiales</taxon>
        <taxon>Salicaceae</taxon>
        <taxon>Saliceae</taxon>
        <taxon>Populus</taxon>
    </lineage>
</organism>
<dbReference type="EMBL" id="JAAWWB010000020">
    <property type="protein sequence ID" value="KAG6758491.1"/>
    <property type="molecule type" value="Genomic_DNA"/>
</dbReference>
<keyword evidence="1" id="KW-0732">Signal</keyword>
<keyword evidence="4" id="KW-1185">Reference proteome</keyword>
<gene>
    <name evidence="3" type="ORF">POTOM_038844</name>
</gene>
<feature type="domain" description="Thioredoxin" evidence="2">
    <location>
        <begin position="71"/>
        <end position="124"/>
    </location>
</feature>